<protein>
    <recommendedName>
        <fullName evidence="4">Type II secretion system protein</fullName>
    </recommendedName>
</protein>
<dbReference type="EMBL" id="PCXE01000060">
    <property type="protein sequence ID" value="PIR25335.1"/>
    <property type="molecule type" value="Genomic_DNA"/>
</dbReference>
<gene>
    <name evidence="2" type="ORF">COV41_03035</name>
</gene>
<proteinExistence type="predicted"/>
<evidence type="ECO:0000313" key="2">
    <source>
        <dbReference type="EMBL" id="PIR25335.1"/>
    </source>
</evidence>
<keyword evidence="1" id="KW-0812">Transmembrane</keyword>
<name>A0A2H0PVN6_9BACT</name>
<reference evidence="2 3" key="1">
    <citation type="submission" date="2017-09" db="EMBL/GenBank/DDBJ databases">
        <title>Depth-based differentiation of microbial function through sediment-hosted aquifers and enrichment of novel symbionts in the deep terrestrial subsurface.</title>
        <authorList>
            <person name="Probst A.J."/>
            <person name="Ladd B."/>
            <person name="Jarett J.K."/>
            <person name="Geller-Mcgrath D.E."/>
            <person name="Sieber C.M."/>
            <person name="Emerson J.B."/>
            <person name="Anantharaman K."/>
            <person name="Thomas B.C."/>
            <person name="Malmstrom R."/>
            <person name="Stieglmeier M."/>
            <person name="Klingl A."/>
            <person name="Woyke T."/>
            <person name="Ryan C.M."/>
            <person name="Banfield J.F."/>
        </authorList>
    </citation>
    <scope>NUCLEOTIDE SEQUENCE [LARGE SCALE GENOMIC DNA]</scope>
    <source>
        <strain evidence="2">CG11_big_fil_rev_8_21_14_0_20_43_10</strain>
    </source>
</reference>
<feature type="transmembrane region" description="Helical" evidence="1">
    <location>
        <begin position="95"/>
        <end position="117"/>
    </location>
</feature>
<organism evidence="2 3">
    <name type="scientific">Candidatus Brennerbacteria bacterium CG11_big_fil_rev_8_21_14_0_20_43_10</name>
    <dbReference type="NCBI Taxonomy" id="1974523"/>
    <lineage>
        <taxon>Bacteria</taxon>
        <taxon>Candidatus Brenneribacteriota</taxon>
    </lineage>
</organism>
<evidence type="ECO:0008006" key="4">
    <source>
        <dbReference type="Google" id="ProtNLM"/>
    </source>
</evidence>
<keyword evidence="1" id="KW-1133">Transmembrane helix</keyword>
<accession>A0A2H0PVN6</accession>
<keyword evidence="1" id="KW-0472">Membrane</keyword>
<dbReference type="Proteomes" id="UP000236846">
    <property type="component" value="Unassembled WGS sequence"/>
</dbReference>
<sequence>MARFSKQSDSRISASCKAGEKSKFHTGWSWNEFLIRICDAFSRICWKSIWGLPRSVFSAYARSAFSRSSRKSTTGFTQHHFYYNKSGAGFTFVEALIAMSLIIIAFVNVLSITSFALGRIREARDSMVASYLAQEGIELAAALRDENWLNNRPFDSSITNGTYRMDYLGTIDASAGSPLLFDQQKGFQYTTGVPTSFIRRVTFSKPKAYIVKVQSQVSWTARGTTRSMVVEDNLYNWLSI</sequence>
<comment type="caution">
    <text evidence="2">The sequence shown here is derived from an EMBL/GenBank/DDBJ whole genome shotgun (WGS) entry which is preliminary data.</text>
</comment>
<dbReference type="AlphaFoldDB" id="A0A2H0PVN6"/>
<evidence type="ECO:0000313" key="3">
    <source>
        <dbReference type="Proteomes" id="UP000236846"/>
    </source>
</evidence>
<evidence type="ECO:0000256" key="1">
    <source>
        <dbReference type="SAM" id="Phobius"/>
    </source>
</evidence>